<keyword evidence="6" id="KW-0469">Meiosis</keyword>
<evidence type="ECO:0000313" key="10">
    <source>
        <dbReference type="EMBL" id="KAF1987316.1"/>
    </source>
</evidence>
<feature type="region of interest" description="Disordered" evidence="8">
    <location>
        <begin position="780"/>
        <end position="827"/>
    </location>
</feature>
<dbReference type="OrthoDB" id="310853at2759"/>
<dbReference type="GO" id="GO:0031298">
    <property type="term" value="C:replication fork protection complex"/>
    <property type="evidence" value="ECO:0007669"/>
    <property type="project" value="TreeGrafter"/>
</dbReference>
<keyword evidence="4" id="KW-0236">DNA replication inhibitor</keyword>
<feature type="region of interest" description="Disordered" evidence="8">
    <location>
        <begin position="913"/>
        <end position="1001"/>
    </location>
</feature>
<dbReference type="Proteomes" id="UP000800041">
    <property type="component" value="Unassembled WGS sequence"/>
</dbReference>
<feature type="region of interest" description="Disordered" evidence="8">
    <location>
        <begin position="1017"/>
        <end position="1169"/>
    </location>
</feature>
<proteinExistence type="inferred from homology"/>
<feature type="compositionally biased region" description="Basic and acidic residues" evidence="8">
    <location>
        <begin position="935"/>
        <end position="945"/>
    </location>
</feature>
<feature type="compositionally biased region" description="Polar residues" evidence="8">
    <location>
        <begin position="1076"/>
        <end position="1087"/>
    </location>
</feature>
<comment type="subcellular location">
    <subcellularLocation>
        <location evidence="1">Nucleus</location>
    </subcellularLocation>
</comment>
<dbReference type="InterPro" id="IPR006906">
    <property type="entry name" value="Timeless_N"/>
</dbReference>
<dbReference type="GO" id="GO:0006281">
    <property type="term" value="P:DNA repair"/>
    <property type="evidence" value="ECO:0007669"/>
    <property type="project" value="TreeGrafter"/>
</dbReference>
<feature type="compositionally biased region" description="Basic and acidic residues" evidence="8">
    <location>
        <begin position="1045"/>
        <end position="1057"/>
    </location>
</feature>
<dbReference type="Pfam" id="PF04821">
    <property type="entry name" value="TIMELESS"/>
    <property type="match status" value="1"/>
</dbReference>
<keyword evidence="5" id="KW-0539">Nucleus</keyword>
<feature type="domain" description="Timeless N-terminal" evidence="9">
    <location>
        <begin position="42"/>
        <end position="309"/>
    </location>
</feature>
<evidence type="ECO:0000256" key="7">
    <source>
        <dbReference type="ARBA" id="ARBA00023306"/>
    </source>
</evidence>
<evidence type="ECO:0000256" key="4">
    <source>
        <dbReference type="ARBA" id="ARBA00022880"/>
    </source>
</evidence>
<gene>
    <name evidence="10" type="ORF">K402DRAFT_393020</name>
</gene>
<feature type="region of interest" description="Disordered" evidence="8">
    <location>
        <begin position="558"/>
        <end position="584"/>
    </location>
</feature>
<evidence type="ECO:0000256" key="1">
    <source>
        <dbReference type="ARBA" id="ARBA00004123"/>
    </source>
</evidence>
<accession>A0A6G1H269</accession>
<feature type="compositionally biased region" description="Polar residues" evidence="8">
    <location>
        <begin position="1137"/>
        <end position="1146"/>
    </location>
</feature>
<evidence type="ECO:0000256" key="6">
    <source>
        <dbReference type="ARBA" id="ARBA00023254"/>
    </source>
</evidence>
<evidence type="ECO:0000256" key="3">
    <source>
        <dbReference type="ARBA" id="ARBA00021529"/>
    </source>
</evidence>
<feature type="compositionally biased region" description="Basic residues" evidence="8">
    <location>
        <begin position="340"/>
        <end position="349"/>
    </location>
</feature>
<dbReference type="AlphaFoldDB" id="A0A6G1H269"/>
<feature type="compositionally biased region" description="Low complexity" evidence="8">
    <location>
        <begin position="1095"/>
        <end position="1107"/>
    </location>
</feature>
<reference evidence="10" key="1">
    <citation type="journal article" date="2020" name="Stud. Mycol.">
        <title>101 Dothideomycetes genomes: a test case for predicting lifestyles and emergence of pathogens.</title>
        <authorList>
            <person name="Haridas S."/>
            <person name="Albert R."/>
            <person name="Binder M."/>
            <person name="Bloem J."/>
            <person name="Labutti K."/>
            <person name="Salamov A."/>
            <person name="Andreopoulos B."/>
            <person name="Baker S."/>
            <person name="Barry K."/>
            <person name="Bills G."/>
            <person name="Bluhm B."/>
            <person name="Cannon C."/>
            <person name="Castanera R."/>
            <person name="Culley D."/>
            <person name="Daum C."/>
            <person name="Ezra D."/>
            <person name="Gonzalez J."/>
            <person name="Henrissat B."/>
            <person name="Kuo A."/>
            <person name="Liang C."/>
            <person name="Lipzen A."/>
            <person name="Lutzoni F."/>
            <person name="Magnuson J."/>
            <person name="Mondo S."/>
            <person name="Nolan M."/>
            <person name="Ohm R."/>
            <person name="Pangilinan J."/>
            <person name="Park H.-J."/>
            <person name="Ramirez L."/>
            <person name="Alfaro M."/>
            <person name="Sun H."/>
            <person name="Tritt A."/>
            <person name="Yoshinaga Y."/>
            <person name="Zwiers L.-H."/>
            <person name="Turgeon B."/>
            <person name="Goodwin S."/>
            <person name="Spatafora J."/>
            <person name="Crous P."/>
            <person name="Grigoriev I."/>
        </authorList>
    </citation>
    <scope>NUCLEOTIDE SEQUENCE</scope>
    <source>
        <strain evidence="10">CBS 113979</strain>
    </source>
</reference>
<comment type="similarity">
    <text evidence="2">Belongs to the timeless family.</text>
</comment>
<dbReference type="GO" id="GO:0051321">
    <property type="term" value="P:meiotic cell cycle"/>
    <property type="evidence" value="ECO:0007669"/>
    <property type="project" value="UniProtKB-KW"/>
</dbReference>
<evidence type="ECO:0000256" key="2">
    <source>
        <dbReference type="ARBA" id="ARBA00008174"/>
    </source>
</evidence>
<evidence type="ECO:0000313" key="11">
    <source>
        <dbReference type="Proteomes" id="UP000800041"/>
    </source>
</evidence>
<dbReference type="GO" id="GO:0000076">
    <property type="term" value="P:DNA replication checkpoint signaling"/>
    <property type="evidence" value="ECO:0007669"/>
    <property type="project" value="TreeGrafter"/>
</dbReference>
<sequence length="1190" mass="136545">MDGSLDDWVIFSKDNTVDPHVRAKIYAKVSEVGGPAIELDGRYKPGPECEGALKDLNDWLGAYDEKRNVLDAKRCMAEANLVKGDLLELLAQWPEEETEKNRIPLRCLTLLVRLTHTLDFEDAVMKVNHHRHLPYIQLSQVGYKRAILHHDTAHILRTVVRICLPAIAQPRHVRNDRMEHYIIWVLHFLTNVLTISRPPNLPSDGGDDSDIARSAVIEAFHQQDIFAFLLTLTSGMGEDYTIQDTAVLEALFHLIKGIDPEKLFMEEKILTSANTDELKGLIQKEKAMLAGYARHAPSRHNRFGTMIWVKRDDERVSTVTGQDVLGNAQKSLQKMDKTKKWNKPKHRGKNKEDVKRKNDFDIKTPITESARKHLRSLVEDFLDSSFNPLFTQLRRSIERNHERVLSEHPLQYFYLVSWFLQAERARRKRSKTQSAESFGLIASVLNQEFFILLNRSMQRYVDEKSWKHLSACMKCFTQILLTVQEMSASSLEEDLDISENIQNRIFYEETNHDRVIQILKSYKDQGFDYLDTCTELAHVFLRMLEQYSKQNIDLQVRSRRRTRRKKKEAAQSEGGSDAEEINGDPDQDMVVAQIVTTERKFDFARFCARFMTQPCINTFVALARLYNDLNADQLKRAHRFFYRVAFKMELGVTLYRVDIIQLFNRMIKGPDPLDKDLPSFKEWEDLVKQIFKRLVKKVQERPELMVEMLFSKIPATMFYLEHGYDRAVSTRVPRPPAELEVRPGMEMDEQIGVAVSVLINQSKSDALAWVKKILHSASEERQSWHDAETARKEAQKETQSNEQQEGEAAPSVEEEAEPKAPTIFVKPDNDERRVAMFKDNKLRLLMTLIGWQRIGLDDDPDAAWIVPSALTAAELKSSQELIGKFEFDPPTYDDGKAAEDLLRSKAAARRKRAEYDDDNSSADEDEILFAAGGPTERKSDAIEYLKKKRGRRSRRAEADEVDDEEKLRKAEVRRKLDDERRKKVKSAYYVQDSDDEDDEERDRAFFAAEKERRMKAGRSILKAMTHAKLNEKEPAKEKGKKRKVVRGDESENESEKGDSEDEVVAVKAMKKRKTLNSDSDNEVNSGTESEKDNSDAASASSRAPSIARQKPLVELSSSDDEEETPLSSQLREAPLVKSSTQTTDVSVPNKEPVDTAMTGVDDDDEDDLPVRRAVLPRRRGGFVIDDDDSD</sequence>
<dbReference type="PANTHER" id="PTHR22940">
    <property type="entry name" value="TIMEOUT/TIMELESS-2"/>
    <property type="match status" value="1"/>
</dbReference>
<protein>
    <recommendedName>
        <fullName evidence="3">Topoisomerase 1-associated factor 1</fullName>
    </recommendedName>
</protein>
<keyword evidence="11" id="KW-1185">Reference proteome</keyword>
<feature type="compositionally biased region" description="Basic and acidic residues" evidence="8">
    <location>
        <begin position="780"/>
        <end position="796"/>
    </location>
</feature>
<dbReference type="GO" id="GO:0003677">
    <property type="term" value="F:DNA binding"/>
    <property type="evidence" value="ECO:0007669"/>
    <property type="project" value="TreeGrafter"/>
</dbReference>
<evidence type="ECO:0000259" key="9">
    <source>
        <dbReference type="Pfam" id="PF04821"/>
    </source>
</evidence>
<organism evidence="10 11">
    <name type="scientific">Aulographum hederae CBS 113979</name>
    <dbReference type="NCBI Taxonomy" id="1176131"/>
    <lineage>
        <taxon>Eukaryota</taxon>
        <taxon>Fungi</taxon>
        <taxon>Dikarya</taxon>
        <taxon>Ascomycota</taxon>
        <taxon>Pezizomycotina</taxon>
        <taxon>Dothideomycetes</taxon>
        <taxon>Pleosporomycetidae</taxon>
        <taxon>Aulographales</taxon>
        <taxon>Aulographaceae</taxon>
    </lineage>
</organism>
<evidence type="ECO:0000256" key="8">
    <source>
        <dbReference type="SAM" id="MobiDB-lite"/>
    </source>
</evidence>
<feature type="compositionally biased region" description="Basic and acidic residues" evidence="8">
    <location>
        <begin position="1028"/>
        <end position="1037"/>
    </location>
</feature>
<feature type="compositionally biased region" description="Acidic residues" evidence="8">
    <location>
        <begin position="915"/>
        <end position="927"/>
    </location>
</feature>
<feature type="compositionally biased region" description="Basic and acidic residues" evidence="8">
    <location>
        <begin position="965"/>
        <end position="981"/>
    </location>
</feature>
<evidence type="ECO:0000256" key="5">
    <source>
        <dbReference type="ARBA" id="ARBA00023242"/>
    </source>
</evidence>
<keyword evidence="7" id="KW-0131">Cell cycle</keyword>
<dbReference type="EMBL" id="ML977153">
    <property type="protein sequence ID" value="KAF1987316.1"/>
    <property type="molecule type" value="Genomic_DNA"/>
</dbReference>
<dbReference type="InterPro" id="IPR044998">
    <property type="entry name" value="Timeless"/>
</dbReference>
<feature type="compositionally biased region" description="Basic residues" evidence="8">
    <location>
        <begin position="558"/>
        <end position="567"/>
    </location>
</feature>
<dbReference type="PANTHER" id="PTHR22940:SF4">
    <property type="entry name" value="PROTEIN TIMELESS HOMOLOG"/>
    <property type="match status" value="1"/>
</dbReference>
<dbReference type="GO" id="GO:0043111">
    <property type="term" value="P:replication fork arrest"/>
    <property type="evidence" value="ECO:0007669"/>
    <property type="project" value="TreeGrafter"/>
</dbReference>
<name>A0A6G1H269_9PEZI</name>
<feature type="region of interest" description="Disordered" evidence="8">
    <location>
        <begin position="334"/>
        <end position="357"/>
    </location>
</feature>